<feature type="active site" evidence="9">
    <location>
        <position position="419"/>
    </location>
</feature>
<feature type="signal peptide" evidence="10">
    <location>
        <begin position="1"/>
        <end position="18"/>
    </location>
</feature>
<dbReference type="EC" id="3.2.1.4" evidence="10"/>
<name>B9A7E3_METHI</name>
<evidence type="ECO:0000256" key="8">
    <source>
        <dbReference type="PROSITE-ProRule" id="PRU10059"/>
    </source>
</evidence>
<dbReference type="SMR" id="B9A7E3"/>
<keyword evidence="3 8" id="KW-0378">Hydrolase</keyword>
<sequence>MMLKLLLGIFVYLGTATGQYNYDEVLSKSILFYEAERSGDLPANNRIDYRGDSALGDRGNGGQDLTGGWYDAGDHVKFGFPMAFSTTTLAWGILEFRAAYEAAGQYSYALDSIRWPLDYFIKAHVSDNEFYGQVGDGNADHSYWGRPEDMIMARPAWSITPSAPGADLAAETAAALAAGYLVFRDSDAGYAANLLDHARRLYTFAYNNRGIYSQSISNAAQFYSSSSYVDELAWGAAWLYRATNEQTYLNYALEFADTSAISWAYDWNEKIVGYQLLLFSSAGQTVFQTPVEGYIRSWMPGGSVTYTPQGLAWRQQWGPNRYAANSAFIALVAAKYNILTAEAQNFARSQIHYMLGDTGKSFVVGFGNNPPQQPHHRSSSCPDQPNPCDWDEYNNPGPNYQILYGALVGGPDQNDNYNDARSDYISNEVACDYNAGFQGAVAGLRALTL</sequence>
<evidence type="ECO:0000256" key="9">
    <source>
        <dbReference type="PROSITE-ProRule" id="PRU10060"/>
    </source>
</evidence>
<evidence type="ECO:0000256" key="4">
    <source>
        <dbReference type="ARBA" id="ARBA00023001"/>
    </source>
</evidence>
<organism evidence="13">
    <name type="scientific">Metaphire hilgendorfi</name>
    <name type="common">Earthworm</name>
    <name type="synonym">Pheretima hilgendorfi</name>
    <dbReference type="NCBI Taxonomy" id="506675"/>
    <lineage>
        <taxon>Eukaryota</taxon>
        <taxon>Metazoa</taxon>
        <taxon>Spiralia</taxon>
        <taxon>Lophotrochozoa</taxon>
        <taxon>Annelida</taxon>
        <taxon>Clitellata</taxon>
        <taxon>Oligochaeta</taxon>
        <taxon>Crassiclitellata</taxon>
        <taxon>Megascolecida</taxon>
        <taxon>Megascolecidae</taxon>
        <taxon>Metaphire</taxon>
    </lineage>
</organism>
<dbReference type="InterPro" id="IPR018221">
    <property type="entry name" value="Glyco_hydro_9_His_AS"/>
</dbReference>
<accession>B9A7E3</accession>
<evidence type="ECO:0000256" key="3">
    <source>
        <dbReference type="ARBA" id="ARBA00022801"/>
    </source>
</evidence>
<evidence type="ECO:0000256" key="5">
    <source>
        <dbReference type="ARBA" id="ARBA00023277"/>
    </source>
</evidence>
<gene>
    <name evidence="13" type="primary">phhEG</name>
</gene>
<dbReference type="PROSITE" id="PS00698">
    <property type="entry name" value="GH9_3"/>
    <property type="match status" value="1"/>
</dbReference>
<dbReference type="PROSITE" id="PS00592">
    <property type="entry name" value="GH9_2"/>
    <property type="match status" value="1"/>
</dbReference>
<comment type="catalytic activity">
    <reaction evidence="1 10">
        <text>Endohydrolysis of (1-&gt;4)-beta-D-glucosidic linkages in cellulose, lichenin and cereal beta-D-glucans.</text>
        <dbReference type="EC" id="3.2.1.4"/>
    </reaction>
</comment>
<keyword evidence="7 8" id="KW-0624">Polysaccharide degradation</keyword>
<dbReference type="EMBL" id="AB452993">
    <property type="protein sequence ID" value="BAH22180.1"/>
    <property type="molecule type" value="mRNA"/>
</dbReference>
<evidence type="ECO:0000256" key="1">
    <source>
        <dbReference type="ARBA" id="ARBA00000966"/>
    </source>
</evidence>
<evidence type="ECO:0000256" key="10">
    <source>
        <dbReference type="RuleBase" id="RU361166"/>
    </source>
</evidence>
<dbReference type="InterPro" id="IPR008928">
    <property type="entry name" value="6-hairpin_glycosidase_sf"/>
</dbReference>
<dbReference type="GO" id="GO:0008810">
    <property type="term" value="F:cellulase activity"/>
    <property type="evidence" value="ECO:0007669"/>
    <property type="project" value="UniProtKB-EC"/>
</dbReference>
<dbReference type="CAZy" id="GH9">
    <property type="family name" value="Glycoside Hydrolase Family 9"/>
</dbReference>
<dbReference type="InterPro" id="IPR012341">
    <property type="entry name" value="6hp_glycosidase-like_sf"/>
</dbReference>
<keyword evidence="10" id="KW-0732">Signal</keyword>
<evidence type="ECO:0000256" key="6">
    <source>
        <dbReference type="ARBA" id="ARBA00023295"/>
    </source>
</evidence>
<dbReference type="GO" id="GO:0030245">
    <property type="term" value="P:cellulose catabolic process"/>
    <property type="evidence" value="ECO:0007669"/>
    <property type="project" value="UniProtKB-KW"/>
</dbReference>
<proteinExistence type="evidence at transcript level"/>
<dbReference type="Gene3D" id="1.50.10.10">
    <property type="match status" value="1"/>
</dbReference>
<dbReference type="AlphaFoldDB" id="B9A7E3"/>
<dbReference type="InterPro" id="IPR033126">
    <property type="entry name" value="Glyco_hydro_9_Asp/Glu_AS"/>
</dbReference>
<reference evidence="13" key="1">
    <citation type="journal article" date="2009" name="Soil Biol. Biochem.">
        <title>The contribution of endogenous cellulase to the cellulose digestion in the gut of earthworm (Pheretima hilgendorfi: Megascolecidae).</title>
        <authorList>
            <person name="Nozaki M."/>
            <person name="Miura C."/>
            <person name="Tozawa Y."/>
            <person name="Miura T."/>
        </authorList>
    </citation>
    <scope>NUCLEOTIDE SEQUENCE</scope>
</reference>
<feature type="active site" evidence="8">
    <location>
        <position position="375"/>
    </location>
</feature>
<evidence type="ECO:0000256" key="2">
    <source>
        <dbReference type="ARBA" id="ARBA00007072"/>
    </source>
</evidence>
<keyword evidence="5 8" id="KW-0119">Carbohydrate metabolism</keyword>
<evidence type="ECO:0000256" key="7">
    <source>
        <dbReference type="ARBA" id="ARBA00023326"/>
    </source>
</evidence>
<comment type="similarity">
    <text evidence="2 8 10">Belongs to the glycosyl hydrolase 9 (cellulase E) family.</text>
</comment>
<keyword evidence="6 8" id="KW-0326">Glycosidase</keyword>
<feature type="region of interest" description="Disordered" evidence="11">
    <location>
        <begin position="367"/>
        <end position="392"/>
    </location>
</feature>
<feature type="domain" description="Glycoside hydrolase family 9" evidence="12">
    <location>
        <begin position="22"/>
        <end position="440"/>
    </location>
</feature>
<keyword evidence="4 10" id="KW-0136">Cellulose degradation</keyword>
<dbReference type="SUPFAM" id="SSF48208">
    <property type="entry name" value="Six-hairpin glycosidases"/>
    <property type="match status" value="1"/>
</dbReference>
<evidence type="ECO:0000259" key="12">
    <source>
        <dbReference type="Pfam" id="PF00759"/>
    </source>
</evidence>
<evidence type="ECO:0000313" key="13">
    <source>
        <dbReference type="EMBL" id="BAH22180.1"/>
    </source>
</evidence>
<evidence type="ECO:0000256" key="11">
    <source>
        <dbReference type="SAM" id="MobiDB-lite"/>
    </source>
</evidence>
<feature type="chain" id="PRO_5005124167" description="Endoglucanase" evidence="10">
    <location>
        <begin position="19"/>
        <end position="449"/>
    </location>
</feature>
<dbReference type="Pfam" id="PF00759">
    <property type="entry name" value="Glyco_hydro_9"/>
    <property type="match status" value="1"/>
</dbReference>
<protein>
    <recommendedName>
        <fullName evidence="10">Endoglucanase</fullName>
        <ecNumber evidence="10">3.2.1.4</ecNumber>
    </recommendedName>
</protein>
<dbReference type="PANTHER" id="PTHR22298">
    <property type="entry name" value="ENDO-1,4-BETA-GLUCANASE"/>
    <property type="match status" value="1"/>
</dbReference>
<feature type="active site" evidence="9">
    <location>
        <position position="428"/>
    </location>
</feature>
<dbReference type="InterPro" id="IPR001701">
    <property type="entry name" value="Glyco_hydro_9"/>
</dbReference>